<dbReference type="GO" id="GO:0002949">
    <property type="term" value="P:tRNA threonylcarbamoyladenosine modification"/>
    <property type="evidence" value="ECO:0007669"/>
    <property type="project" value="InterPro"/>
</dbReference>
<gene>
    <name evidence="2" type="ORF">SAMN05216554_0340</name>
</gene>
<organism evidence="2 3">
    <name type="scientific">Herbiconiux ginsengi</name>
    <dbReference type="NCBI Taxonomy" id="381665"/>
    <lineage>
        <taxon>Bacteria</taxon>
        <taxon>Bacillati</taxon>
        <taxon>Actinomycetota</taxon>
        <taxon>Actinomycetes</taxon>
        <taxon>Micrococcales</taxon>
        <taxon>Microbacteriaceae</taxon>
        <taxon>Herbiconiux</taxon>
    </lineage>
</organism>
<dbReference type="SUPFAM" id="SSF53067">
    <property type="entry name" value="Actin-like ATPase domain"/>
    <property type="match status" value="2"/>
</dbReference>
<dbReference type="STRING" id="381665.SAMN05216554_0340"/>
<dbReference type="PANTHER" id="PTHR11735">
    <property type="entry name" value="TRNA N6-ADENOSINE THREONYLCARBAMOYLTRANSFERASE"/>
    <property type="match status" value="1"/>
</dbReference>
<name>A0A1H3JWR5_9MICO</name>
<reference evidence="2 3" key="1">
    <citation type="submission" date="2016-10" db="EMBL/GenBank/DDBJ databases">
        <authorList>
            <person name="de Groot N.N."/>
        </authorList>
    </citation>
    <scope>NUCLEOTIDE SEQUENCE [LARGE SCALE GENOMIC DNA]</scope>
    <source>
        <strain evidence="2 3">CGMCC 4.3491</strain>
    </source>
</reference>
<dbReference type="Pfam" id="PF00814">
    <property type="entry name" value="TsaD"/>
    <property type="match status" value="1"/>
</dbReference>
<dbReference type="Gene3D" id="3.30.420.40">
    <property type="match status" value="2"/>
</dbReference>
<proteinExistence type="predicted"/>
<dbReference type="OrthoDB" id="9809995at2"/>
<evidence type="ECO:0000259" key="1">
    <source>
        <dbReference type="Pfam" id="PF00814"/>
    </source>
</evidence>
<dbReference type="NCBIfam" id="TIGR03725">
    <property type="entry name" value="T6A_YeaZ"/>
    <property type="match status" value="1"/>
</dbReference>
<dbReference type="RefSeq" id="WP_092547884.1">
    <property type="nucleotide sequence ID" value="NZ_FNPZ01000001.1"/>
</dbReference>
<accession>A0A1H3JWR5</accession>
<dbReference type="InterPro" id="IPR022496">
    <property type="entry name" value="T6A_TsaB"/>
</dbReference>
<keyword evidence="3" id="KW-1185">Reference proteome</keyword>
<dbReference type="Proteomes" id="UP000198891">
    <property type="component" value="Unassembled WGS sequence"/>
</dbReference>
<protein>
    <submittedName>
        <fullName evidence="2">tRNA threonylcarbamoyl adenosine modification protein YeaZ</fullName>
    </submittedName>
</protein>
<dbReference type="AlphaFoldDB" id="A0A1H3JWR5"/>
<sequence length="203" mass="21688">MFLAIDTSAGTSVAVADGEMVLAERSTEDTMRHAEVIGEMIAGVLDDAGVPASRIQAVVAGMGPGPFTGLRVGIAAARAFAWGIDRPVVSVVSHDAVALEEWSAGARGPLLVVTDARRREVYWSSYDLVDDAPMRSDGPALCKPDEVPYPEFDRIDATQISAGALARVALLHRQRGMAEEYGEPLYLRSPDVTMPGPRKRVTP</sequence>
<feature type="domain" description="Gcp-like" evidence="1">
    <location>
        <begin position="31"/>
        <end position="156"/>
    </location>
</feature>
<dbReference type="PANTHER" id="PTHR11735:SF11">
    <property type="entry name" value="TRNA THREONYLCARBAMOYLADENOSINE BIOSYNTHESIS PROTEIN TSAB"/>
    <property type="match status" value="1"/>
</dbReference>
<dbReference type="InterPro" id="IPR043129">
    <property type="entry name" value="ATPase_NBD"/>
</dbReference>
<dbReference type="EMBL" id="FNPZ01000001">
    <property type="protein sequence ID" value="SDY44397.1"/>
    <property type="molecule type" value="Genomic_DNA"/>
</dbReference>
<dbReference type="GO" id="GO:0005829">
    <property type="term" value="C:cytosol"/>
    <property type="evidence" value="ECO:0007669"/>
    <property type="project" value="TreeGrafter"/>
</dbReference>
<dbReference type="InterPro" id="IPR000905">
    <property type="entry name" value="Gcp-like_dom"/>
</dbReference>
<evidence type="ECO:0000313" key="3">
    <source>
        <dbReference type="Proteomes" id="UP000198891"/>
    </source>
</evidence>
<evidence type="ECO:0000313" key="2">
    <source>
        <dbReference type="EMBL" id="SDY44397.1"/>
    </source>
</evidence>